<proteinExistence type="predicted"/>
<reference evidence="1 2" key="1">
    <citation type="journal article" date="2018" name="Nat. Ecol. Evol.">
        <title>Pezizomycetes genomes reveal the molecular basis of ectomycorrhizal truffle lifestyle.</title>
        <authorList>
            <person name="Murat C."/>
            <person name="Payen T."/>
            <person name="Noel B."/>
            <person name="Kuo A."/>
            <person name="Morin E."/>
            <person name="Chen J."/>
            <person name="Kohler A."/>
            <person name="Krizsan K."/>
            <person name="Balestrini R."/>
            <person name="Da Silva C."/>
            <person name="Montanini B."/>
            <person name="Hainaut M."/>
            <person name="Levati E."/>
            <person name="Barry K.W."/>
            <person name="Belfiori B."/>
            <person name="Cichocki N."/>
            <person name="Clum A."/>
            <person name="Dockter R.B."/>
            <person name="Fauchery L."/>
            <person name="Guy J."/>
            <person name="Iotti M."/>
            <person name="Le Tacon F."/>
            <person name="Lindquist E.A."/>
            <person name="Lipzen A."/>
            <person name="Malagnac F."/>
            <person name="Mello A."/>
            <person name="Molinier V."/>
            <person name="Miyauchi S."/>
            <person name="Poulain J."/>
            <person name="Riccioni C."/>
            <person name="Rubini A."/>
            <person name="Sitrit Y."/>
            <person name="Splivallo R."/>
            <person name="Traeger S."/>
            <person name="Wang M."/>
            <person name="Zifcakova L."/>
            <person name="Wipf D."/>
            <person name="Zambonelli A."/>
            <person name="Paolocci F."/>
            <person name="Nowrousian M."/>
            <person name="Ottonello S."/>
            <person name="Baldrian P."/>
            <person name="Spatafora J.W."/>
            <person name="Henrissat B."/>
            <person name="Nagy L.G."/>
            <person name="Aury J.M."/>
            <person name="Wincker P."/>
            <person name="Grigoriev I.V."/>
            <person name="Bonfante P."/>
            <person name="Martin F.M."/>
        </authorList>
    </citation>
    <scope>NUCLEOTIDE SEQUENCE [LARGE SCALE GENOMIC DNA]</scope>
    <source>
        <strain evidence="1 2">RN42</strain>
    </source>
</reference>
<dbReference type="AlphaFoldDB" id="A0A3N4I1V7"/>
<protein>
    <submittedName>
        <fullName evidence="1">Uncharacterized protein</fullName>
    </submittedName>
</protein>
<sequence length="155" mass="16890">MRGGQEASYIERFEGLAGANRCLIQWGDRGAMGLSGMRCRGMNTGARDQACFHIFIRRRRSLLPSHSEFPVSTSSFAALINSQPAFVASETAASPQVLQALDAISGYRPTTFPAIDITNSSLANLSACSQTLRRDIPHSSNSMMTTHHLVLEDFP</sequence>
<gene>
    <name evidence="1" type="ORF">BJ508DRAFT_416713</name>
</gene>
<name>A0A3N4I1V7_ASCIM</name>
<evidence type="ECO:0000313" key="2">
    <source>
        <dbReference type="Proteomes" id="UP000275078"/>
    </source>
</evidence>
<keyword evidence="2" id="KW-1185">Reference proteome</keyword>
<evidence type="ECO:0000313" key="1">
    <source>
        <dbReference type="EMBL" id="RPA78090.1"/>
    </source>
</evidence>
<dbReference type="Proteomes" id="UP000275078">
    <property type="component" value="Unassembled WGS sequence"/>
</dbReference>
<dbReference type="EMBL" id="ML119716">
    <property type="protein sequence ID" value="RPA78090.1"/>
    <property type="molecule type" value="Genomic_DNA"/>
</dbReference>
<accession>A0A3N4I1V7</accession>
<organism evidence="1 2">
    <name type="scientific">Ascobolus immersus RN42</name>
    <dbReference type="NCBI Taxonomy" id="1160509"/>
    <lineage>
        <taxon>Eukaryota</taxon>
        <taxon>Fungi</taxon>
        <taxon>Dikarya</taxon>
        <taxon>Ascomycota</taxon>
        <taxon>Pezizomycotina</taxon>
        <taxon>Pezizomycetes</taxon>
        <taxon>Pezizales</taxon>
        <taxon>Ascobolaceae</taxon>
        <taxon>Ascobolus</taxon>
    </lineage>
</organism>